<evidence type="ECO:0000259" key="8">
    <source>
        <dbReference type="Pfam" id="PF07992"/>
    </source>
</evidence>
<dbReference type="PANTHER" id="PTHR43706">
    <property type="entry name" value="NADH DEHYDROGENASE"/>
    <property type="match status" value="1"/>
</dbReference>
<dbReference type="SUPFAM" id="SSF51905">
    <property type="entry name" value="FAD/NAD(P)-binding domain"/>
    <property type="match status" value="1"/>
</dbReference>
<comment type="similarity">
    <text evidence="1">Belongs to the NADH dehydrogenase family.</text>
</comment>
<dbReference type="GO" id="GO:0016491">
    <property type="term" value="F:oxidoreductase activity"/>
    <property type="evidence" value="ECO:0007669"/>
    <property type="project" value="UniProtKB-KW"/>
</dbReference>
<comment type="caution">
    <text evidence="9">The sequence shown here is derived from an EMBL/GenBank/DDBJ whole genome shotgun (WGS) entry which is preliminary data.</text>
</comment>
<dbReference type="RefSeq" id="WP_379748994.1">
    <property type="nucleotide sequence ID" value="NZ_JBHTCP010000015.1"/>
</dbReference>
<dbReference type="EC" id="1.6.5.9" evidence="2"/>
<evidence type="ECO:0000256" key="5">
    <source>
        <dbReference type="ARBA" id="ARBA00023002"/>
    </source>
</evidence>
<evidence type="ECO:0000256" key="2">
    <source>
        <dbReference type="ARBA" id="ARBA00012637"/>
    </source>
</evidence>
<dbReference type="InterPro" id="IPR036188">
    <property type="entry name" value="FAD/NAD-bd_sf"/>
</dbReference>
<evidence type="ECO:0000313" key="9">
    <source>
        <dbReference type="EMBL" id="MFC7371925.1"/>
    </source>
</evidence>
<dbReference type="PANTHER" id="PTHR43706:SF47">
    <property type="entry name" value="EXTERNAL NADH-UBIQUINONE OXIDOREDUCTASE 1, MITOCHONDRIAL-RELATED"/>
    <property type="match status" value="1"/>
</dbReference>
<dbReference type="Proteomes" id="UP001596549">
    <property type="component" value="Unassembled WGS sequence"/>
</dbReference>
<evidence type="ECO:0000256" key="4">
    <source>
        <dbReference type="ARBA" id="ARBA00022827"/>
    </source>
</evidence>
<keyword evidence="10" id="KW-1185">Reference proteome</keyword>
<evidence type="ECO:0000256" key="7">
    <source>
        <dbReference type="ARBA" id="ARBA00047599"/>
    </source>
</evidence>
<keyword evidence="4" id="KW-0274">FAD</keyword>
<name>A0ABW2NRF9_9BACL</name>
<keyword evidence="3" id="KW-0285">Flavoprotein</keyword>
<feature type="domain" description="FAD/NAD(P)-binding" evidence="8">
    <location>
        <begin position="4"/>
        <end position="308"/>
    </location>
</feature>
<dbReference type="InterPro" id="IPR045024">
    <property type="entry name" value="NDH-2"/>
</dbReference>
<gene>
    <name evidence="9" type="ORF">ACFQPF_09560</name>
</gene>
<dbReference type="PRINTS" id="PR00368">
    <property type="entry name" value="FADPNR"/>
</dbReference>
<keyword evidence="5 9" id="KW-0560">Oxidoreductase</keyword>
<dbReference type="Gene3D" id="3.50.50.100">
    <property type="match status" value="1"/>
</dbReference>
<protein>
    <recommendedName>
        <fullName evidence="2">NADH:ubiquinone reductase (non-electrogenic)</fullName>
        <ecNumber evidence="2">1.6.5.9</ecNumber>
    </recommendedName>
</protein>
<dbReference type="Pfam" id="PF07992">
    <property type="entry name" value="Pyr_redox_2"/>
    <property type="match status" value="1"/>
</dbReference>
<evidence type="ECO:0000313" key="10">
    <source>
        <dbReference type="Proteomes" id="UP001596549"/>
    </source>
</evidence>
<reference evidence="10" key="1">
    <citation type="journal article" date="2019" name="Int. J. Syst. Evol. Microbiol.">
        <title>The Global Catalogue of Microorganisms (GCM) 10K type strain sequencing project: providing services to taxonomists for standard genome sequencing and annotation.</title>
        <authorList>
            <consortium name="The Broad Institute Genomics Platform"/>
            <consortium name="The Broad Institute Genome Sequencing Center for Infectious Disease"/>
            <person name="Wu L."/>
            <person name="Ma J."/>
        </authorList>
    </citation>
    <scope>NUCLEOTIDE SEQUENCE [LARGE SCALE GENOMIC DNA]</scope>
    <source>
        <strain evidence="10">NBRC 106396</strain>
    </source>
</reference>
<dbReference type="InterPro" id="IPR023753">
    <property type="entry name" value="FAD/NAD-binding_dom"/>
</dbReference>
<organism evidence="9 10">
    <name type="scientific">Fictibacillus iocasae</name>
    <dbReference type="NCBI Taxonomy" id="2715437"/>
    <lineage>
        <taxon>Bacteria</taxon>
        <taxon>Bacillati</taxon>
        <taxon>Bacillota</taxon>
        <taxon>Bacilli</taxon>
        <taxon>Bacillales</taxon>
        <taxon>Fictibacillaceae</taxon>
        <taxon>Fictibacillus</taxon>
    </lineage>
</organism>
<evidence type="ECO:0000256" key="1">
    <source>
        <dbReference type="ARBA" id="ARBA00005272"/>
    </source>
</evidence>
<proteinExistence type="inferred from homology"/>
<comment type="catalytic activity">
    <reaction evidence="7">
        <text>a quinone + NADH + H(+) = a quinol + NAD(+)</text>
        <dbReference type="Rhea" id="RHEA:46160"/>
        <dbReference type="ChEBI" id="CHEBI:15378"/>
        <dbReference type="ChEBI" id="CHEBI:24646"/>
        <dbReference type="ChEBI" id="CHEBI:57540"/>
        <dbReference type="ChEBI" id="CHEBI:57945"/>
        <dbReference type="ChEBI" id="CHEBI:132124"/>
        <dbReference type="EC" id="1.6.5.9"/>
    </reaction>
</comment>
<sequence>MAKTCVIVGGGYAGIHAVQSLQKAFRGEELNLVLIDKNPYHTRKVLLFKPAVNDEDIKIPFRDIFPSGVDFLQACVQSLEHERNMLRCLNPAGETFDVHYDYVVLAAGSVVRETETDKGGIALNGIEAAQKINKLWRANLKAAVTETDTHKKQSLMTITIAGAGLSGIETAAELVHSVRAYAKELGLEERAVKILLMNAHERLFMEGPSSVSDKLERSLREAGVTVCHQSRVMQATDGKVHLADGKELPSGLCLWTLGLQPNPMLKQMNVPLTEDGKVAVDHSYRVKGLPGVYSVGDCAHIVDAVSGKPDRMTCKEAGAQSARLGQVILADTNGTRAPVHKSYMDTYCWSIGPDNGMAWASKWGLSFVVAGKWGLKMRKFTWDIASLLRN</sequence>
<keyword evidence="6" id="KW-0520">NAD</keyword>
<evidence type="ECO:0000256" key="6">
    <source>
        <dbReference type="ARBA" id="ARBA00023027"/>
    </source>
</evidence>
<dbReference type="EMBL" id="JBHTCP010000015">
    <property type="protein sequence ID" value="MFC7371925.1"/>
    <property type="molecule type" value="Genomic_DNA"/>
</dbReference>
<evidence type="ECO:0000256" key="3">
    <source>
        <dbReference type="ARBA" id="ARBA00022630"/>
    </source>
</evidence>
<accession>A0ABW2NRF9</accession>